<reference evidence="2" key="1">
    <citation type="submission" date="2017-05" db="EMBL/GenBank/DDBJ databases">
        <authorList>
            <person name="Sharma S."/>
            <person name="Sidhu C."/>
            <person name="Pinnaka A.K."/>
        </authorList>
    </citation>
    <scope>NUCLEOTIDE SEQUENCE [LARGE SCALE GENOMIC DNA]</scope>
    <source>
        <strain evidence="2">AK93</strain>
    </source>
</reference>
<dbReference type="RefSeq" id="WP_116303310.1">
    <property type="nucleotide sequence ID" value="NZ_NFZV01000020.1"/>
</dbReference>
<accession>A0A3E0WLA8</accession>
<evidence type="ECO:0000313" key="1">
    <source>
        <dbReference type="EMBL" id="RFA32941.1"/>
    </source>
</evidence>
<dbReference type="AlphaFoldDB" id="A0A3E0WLA8"/>
<keyword evidence="2" id="KW-1185">Reference proteome</keyword>
<protein>
    <submittedName>
        <fullName evidence="1">Mitomycin resistance protein</fullName>
    </submittedName>
</protein>
<sequence>MDRDQLSRLEQLPNIGPAAAAELRRLGINSPQALKGRDPYDMYAELCRLSGHREDLSILDVFISVVRYMDGEPGQQWWRYTEERKRELAARRQAEY</sequence>
<dbReference type="EMBL" id="NFZW01000024">
    <property type="protein sequence ID" value="RFA32941.1"/>
    <property type="molecule type" value="Genomic_DNA"/>
</dbReference>
<comment type="caution">
    <text evidence="1">The sequence shown here is derived from an EMBL/GenBank/DDBJ whole genome shotgun (WGS) entry which is preliminary data.</text>
</comment>
<dbReference type="Gene3D" id="1.10.150.20">
    <property type="entry name" value="5' to 3' exonuclease, C-terminal subdomain"/>
    <property type="match status" value="1"/>
</dbReference>
<dbReference type="InterPro" id="IPR021725">
    <property type="entry name" value="Cdd1"/>
</dbReference>
<proteinExistence type="predicted"/>
<evidence type="ECO:0000313" key="2">
    <source>
        <dbReference type="Proteomes" id="UP000256763"/>
    </source>
</evidence>
<dbReference type="Proteomes" id="UP000256763">
    <property type="component" value="Unassembled WGS sequence"/>
</dbReference>
<gene>
    <name evidence="1" type="ORF">CAL65_18565</name>
</gene>
<dbReference type="OrthoDB" id="7173324at2"/>
<name>A0A3E0WLA8_9GAMM</name>
<organism evidence="1 2">
    <name type="scientific">Alkalilimnicola ehrlichii</name>
    <dbReference type="NCBI Taxonomy" id="351052"/>
    <lineage>
        <taxon>Bacteria</taxon>
        <taxon>Pseudomonadati</taxon>
        <taxon>Pseudomonadota</taxon>
        <taxon>Gammaproteobacteria</taxon>
        <taxon>Chromatiales</taxon>
        <taxon>Ectothiorhodospiraceae</taxon>
        <taxon>Alkalilimnicola</taxon>
    </lineage>
</organism>
<dbReference type="Pfam" id="PF11731">
    <property type="entry name" value="Cdd1"/>
    <property type="match status" value="1"/>
</dbReference>